<gene>
    <name evidence="2" type="ORF">QBC38DRAFT_450200</name>
</gene>
<evidence type="ECO:0000313" key="2">
    <source>
        <dbReference type="EMBL" id="KAK4232573.1"/>
    </source>
</evidence>
<feature type="region of interest" description="Disordered" evidence="1">
    <location>
        <begin position="197"/>
        <end position="224"/>
    </location>
</feature>
<proteinExistence type="predicted"/>
<dbReference type="Proteomes" id="UP001301958">
    <property type="component" value="Unassembled WGS sequence"/>
</dbReference>
<protein>
    <submittedName>
        <fullName evidence="2">Uncharacterized protein</fullName>
    </submittedName>
</protein>
<comment type="caution">
    <text evidence="2">The sequence shown here is derived from an EMBL/GenBank/DDBJ whole genome shotgun (WGS) entry which is preliminary data.</text>
</comment>
<dbReference type="EMBL" id="MU865287">
    <property type="protein sequence ID" value="KAK4232573.1"/>
    <property type="molecule type" value="Genomic_DNA"/>
</dbReference>
<keyword evidence="3" id="KW-1185">Reference proteome</keyword>
<evidence type="ECO:0000256" key="1">
    <source>
        <dbReference type="SAM" id="MobiDB-lite"/>
    </source>
</evidence>
<name>A0AAN7BZL0_9PEZI</name>
<organism evidence="2 3">
    <name type="scientific">Podospora fimiseda</name>
    <dbReference type="NCBI Taxonomy" id="252190"/>
    <lineage>
        <taxon>Eukaryota</taxon>
        <taxon>Fungi</taxon>
        <taxon>Dikarya</taxon>
        <taxon>Ascomycota</taxon>
        <taxon>Pezizomycotina</taxon>
        <taxon>Sordariomycetes</taxon>
        <taxon>Sordariomycetidae</taxon>
        <taxon>Sordariales</taxon>
        <taxon>Podosporaceae</taxon>
        <taxon>Podospora</taxon>
    </lineage>
</organism>
<reference evidence="2" key="2">
    <citation type="submission" date="2023-05" db="EMBL/GenBank/DDBJ databases">
        <authorList>
            <consortium name="Lawrence Berkeley National Laboratory"/>
            <person name="Steindorff A."/>
            <person name="Hensen N."/>
            <person name="Bonometti L."/>
            <person name="Westerberg I."/>
            <person name="Brannstrom I.O."/>
            <person name="Guillou S."/>
            <person name="Cros-Aarteil S."/>
            <person name="Calhoun S."/>
            <person name="Haridas S."/>
            <person name="Kuo A."/>
            <person name="Mondo S."/>
            <person name="Pangilinan J."/>
            <person name="Riley R."/>
            <person name="Labutti K."/>
            <person name="Andreopoulos B."/>
            <person name="Lipzen A."/>
            <person name="Chen C."/>
            <person name="Yanf M."/>
            <person name="Daum C."/>
            <person name="Ng V."/>
            <person name="Clum A."/>
            <person name="Ohm R."/>
            <person name="Martin F."/>
            <person name="Silar P."/>
            <person name="Natvig D."/>
            <person name="Lalanne C."/>
            <person name="Gautier V."/>
            <person name="Ament-Velasquez S.L."/>
            <person name="Kruys A."/>
            <person name="Hutchinson M.I."/>
            <person name="Powell A.J."/>
            <person name="Barry K."/>
            <person name="Miller A.N."/>
            <person name="Grigoriev I.V."/>
            <person name="Debuchy R."/>
            <person name="Gladieux P."/>
            <person name="Thoren M.H."/>
            <person name="Johannesson H."/>
        </authorList>
    </citation>
    <scope>NUCLEOTIDE SEQUENCE</scope>
    <source>
        <strain evidence="2">CBS 990.96</strain>
    </source>
</reference>
<dbReference type="AlphaFoldDB" id="A0AAN7BZL0"/>
<evidence type="ECO:0000313" key="3">
    <source>
        <dbReference type="Proteomes" id="UP001301958"/>
    </source>
</evidence>
<reference evidence="2" key="1">
    <citation type="journal article" date="2023" name="Mol. Phylogenet. Evol.">
        <title>Genome-scale phylogeny and comparative genomics of the fungal order Sordariales.</title>
        <authorList>
            <person name="Hensen N."/>
            <person name="Bonometti L."/>
            <person name="Westerberg I."/>
            <person name="Brannstrom I.O."/>
            <person name="Guillou S."/>
            <person name="Cros-Aarteil S."/>
            <person name="Calhoun S."/>
            <person name="Haridas S."/>
            <person name="Kuo A."/>
            <person name="Mondo S."/>
            <person name="Pangilinan J."/>
            <person name="Riley R."/>
            <person name="LaButti K."/>
            <person name="Andreopoulos B."/>
            <person name="Lipzen A."/>
            <person name="Chen C."/>
            <person name="Yan M."/>
            <person name="Daum C."/>
            <person name="Ng V."/>
            <person name="Clum A."/>
            <person name="Steindorff A."/>
            <person name="Ohm R.A."/>
            <person name="Martin F."/>
            <person name="Silar P."/>
            <person name="Natvig D.O."/>
            <person name="Lalanne C."/>
            <person name="Gautier V."/>
            <person name="Ament-Velasquez S.L."/>
            <person name="Kruys A."/>
            <person name="Hutchinson M.I."/>
            <person name="Powell A.J."/>
            <person name="Barry K."/>
            <person name="Miller A.N."/>
            <person name="Grigoriev I.V."/>
            <person name="Debuchy R."/>
            <person name="Gladieux P."/>
            <person name="Hiltunen Thoren M."/>
            <person name="Johannesson H."/>
        </authorList>
    </citation>
    <scope>NUCLEOTIDE SEQUENCE</scope>
    <source>
        <strain evidence="2">CBS 990.96</strain>
    </source>
</reference>
<sequence length="326" mass="36148">MSQTSSLQPQQGALRDPVHLSFDFYTSPRLTYQQVDFNFDIVVLSVSGYGQLHLPDNSSELPVKPSYDPGGLDAISIVLVAQVTGQPLKDLETLALSDSYYIKLTWRLHLPFPTFTTRHLLVVGETFLSFSRDLAWAQKIVKNAERFQPIDRPFPTAARSQTFPVYPQNTTRERQKTAFLTSHAGIPSQLQLESWARSSLEPQALSPPEIPDSPLSMSPAPEDHESICSDIPDAGASAPMGFQNPKFQLITPPPSRKHTSHLDEVNDESADGMVQQQLSLDMFQQKKREAEDLYARNGDTSGLLSVLAEARAAASRDWQSPGAPRC</sequence>
<accession>A0AAN7BZL0</accession>